<keyword evidence="2" id="KW-1185">Reference proteome</keyword>
<feature type="non-terminal residue" evidence="1">
    <location>
        <position position="1"/>
    </location>
</feature>
<evidence type="ECO:0000313" key="1">
    <source>
        <dbReference type="EMBL" id="ETN72517.1"/>
    </source>
</evidence>
<gene>
    <name evidence="1" type="ORF">NECAME_18803</name>
</gene>
<dbReference type="KEGG" id="nai:NECAME_18803"/>
<proteinExistence type="predicted"/>
<accession>W2SUY8</accession>
<protein>
    <submittedName>
        <fullName evidence="1">Uncharacterized protein</fullName>
    </submittedName>
</protein>
<reference evidence="2" key="1">
    <citation type="journal article" date="2014" name="Nat. Genet.">
        <title>Genome of the human hookworm Necator americanus.</title>
        <authorList>
            <person name="Tang Y.T."/>
            <person name="Gao X."/>
            <person name="Rosa B.A."/>
            <person name="Abubucker S."/>
            <person name="Hallsworth-Pepin K."/>
            <person name="Martin J."/>
            <person name="Tyagi R."/>
            <person name="Heizer E."/>
            <person name="Zhang X."/>
            <person name="Bhonagiri-Palsikar V."/>
            <person name="Minx P."/>
            <person name="Warren W.C."/>
            <person name="Wang Q."/>
            <person name="Zhan B."/>
            <person name="Hotez P.J."/>
            <person name="Sternberg P.W."/>
            <person name="Dougall A."/>
            <person name="Gaze S.T."/>
            <person name="Mulvenna J."/>
            <person name="Sotillo J."/>
            <person name="Ranganathan S."/>
            <person name="Rabelo E.M."/>
            <person name="Wilson R.K."/>
            <person name="Felgner P.L."/>
            <person name="Bethony J."/>
            <person name="Hawdon J.M."/>
            <person name="Gasser R.B."/>
            <person name="Loukas A."/>
            <person name="Mitreva M."/>
        </authorList>
    </citation>
    <scope>NUCLEOTIDE SEQUENCE [LARGE SCALE GENOMIC DNA]</scope>
</reference>
<name>W2SUY8_NECAM</name>
<evidence type="ECO:0000313" key="2">
    <source>
        <dbReference type="Proteomes" id="UP000053676"/>
    </source>
</evidence>
<dbReference type="AlphaFoldDB" id="W2SUY8"/>
<sequence length="100" mass="12055">ICRFDPQKNVWEVQAIFKRLRLFVIIVHLHFHFFFECDYTFRVFSPFLVSFKDSANVFLQLFFISVLKKIDFYDVPVILGLSRDAAFAHYFCSKKKIFIM</sequence>
<dbReference type="Proteomes" id="UP000053676">
    <property type="component" value="Unassembled WGS sequence"/>
</dbReference>
<dbReference type="EMBL" id="KI663977">
    <property type="protein sequence ID" value="ETN72517.1"/>
    <property type="molecule type" value="Genomic_DNA"/>
</dbReference>
<organism evidence="1 2">
    <name type="scientific">Necator americanus</name>
    <name type="common">Human hookworm</name>
    <dbReference type="NCBI Taxonomy" id="51031"/>
    <lineage>
        <taxon>Eukaryota</taxon>
        <taxon>Metazoa</taxon>
        <taxon>Ecdysozoa</taxon>
        <taxon>Nematoda</taxon>
        <taxon>Chromadorea</taxon>
        <taxon>Rhabditida</taxon>
        <taxon>Rhabditina</taxon>
        <taxon>Rhabditomorpha</taxon>
        <taxon>Strongyloidea</taxon>
        <taxon>Ancylostomatidae</taxon>
        <taxon>Bunostominae</taxon>
        <taxon>Necator</taxon>
    </lineage>
</organism>